<evidence type="ECO:0000313" key="1">
    <source>
        <dbReference type="EMBL" id="TYI96497.1"/>
    </source>
</evidence>
<dbReference type="SUPFAM" id="SSF56112">
    <property type="entry name" value="Protein kinase-like (PK-like)"/>
    <property type="match status" value="1"/>
</dbReference>
<evidence type="ECO:0000313" key="2">
    <source>
        <dbReference type="Proteomes" id="UP000323597"/>
    </source>
</evidence>
<gene>
    <name evidence="1" type="ORF">E1A91_D01G077100v1</name>
</gene>
<evidence type="ECO:0008006" key="3">
    <source>
        <dbReference type="Google" id="ProtNLM"/>
    </source>
</evidence>
<dbReference type="AlphaFoldDB" id="A0A5D2W4C2"/>
<proteinExistence type="predicted"/>
<name>A0A5D2W4C2_GOSMU</name>
<sequence>FSAKFNAFSFGILLLKIISDQKISSFSHPVHHHILLGHALLLWNEGRAIELVNACLEDSIVESLVLRCIQVALICVQNFPKDRPTMSLVNFMLTNEEASLPLPKVPRFFTDTSSNTNTVTRK</sequence>
<feature type="non-terminal residue" evidence="1">
    <location>
        <position position="1"/>
    </location>
</feature>
<dbReference type="PANTHER" id="PTHR27006:SF587">
    <property type="entry name" value="RECEPTOR-LIKE SERINE_THREONINE-PROTEIN KINASE"/>
    <property type="match status" value="1"/>
</dbReference>
<dbReference type="Gene3D" id="1.10.510.10">
    <property type="entry name" value="Transferase(Phosphotransferase) domain 1"/>
    <property type="match status" value="1"/>
</dbReference>
<dbReference type="Proteomes" id="UP000323597">
    <property type="component" value="Chromosome D01"/>
</dbReference>
<dbReference type="InterPro" id="IPR011009">
    <property type="entry name" value="Kinase-like_dom_sf"/>
</dbReference>
<reference evidence="1 2" key="1">
    <citation type="submission" date="2019-07" db="EMBL/GenBank/DDBJ databases">
        <title>WGS assembly of Gossypium mustelinum.</title>
        <authorList>
            <person name="Chen Z.J."/>
            <person name="Sreedasyam A."/>
            <person name="Ando A."/>
            <person name="Song Q."/>
            <person name="De L."/>
            <person name="Hulse-Kemp A."/>
            <person name="Ding M."/>
            <person name="Ye W."/>
            <person name="Kirkbride R."/>
            <person name="Jenkins J."/>
            <person name="Plott C."/>
            <person name="Lovell J."/>
            <person name="Lin Y.-M."/>
            <person name="Vaughn R."/>
            <person name="Liu B."/>
            <person name="Li W."/>
            <person name="Simpson S."/>
            <person name="Scheffler B."/>
            <person name="Saski C."/>
            <person name="Grover C."/>
            <person name="Hu G."/>
            <person name="Conover J."/>
            <person name="Carlson J."/>
            <person name="Shu S."/>
            <person name="Boston L."/>
            <person name="Williams M."/>
            <person name="Peterson D."/>
            <person name="Mcgee K."/>
            <person name="Jones D."/>
            <person name="Wendel J."/>
            <person name="Stelly D."/>
            <person name="Grimwood J."/>
            <person name="Schmutz J."/>
        </authorList>
    </citation>
    <scope>NUCLEOTIDE SEQUENCE [LARGE SCALE GENOMIC DNA]</scope>
    <source>
        <strain evidence="1">1408120.09</strain>
    </source>
</reference>
<accession>A0A5D2W4C2</accession>
<dbReference type="EMBL" id="CM017649">
    <property type="protein sequence ID" value="TYI96497.1"/>
    <property type="molecule type" value="Genomic_DNA"/>
</dbReference>
<organism evidence="1 2">
    <name type="scientific">Gossypium mustelinum</name>
    <name type="common">Cotton</name>
    <name type="synonym">Gossypium caicoense</name>
    <dbReference type="NCBI Taxonomy" id="34275"/>
    <lineage>
        <taxon>Eukaryota</taxon>
        <taxon>Viridiplantae</taxon>
        <taxon>Streptophyta</taxon>
        <taxon>Embryophyta</taxon>
        <taxon>Tracheophyta</taxon>
        <taxon>Spermatophyta</taxon>
        <taxon>Magnoliopsida</taxon>
        <taxon>eudicotyledons</taxon>
        <taxon>Gunneridae</taxon>
        <taxon>Pentapetalae</taxon>
        <taxon>rosids</taxon>
        <taxon>malvids</taxon>
        <taxon>Malvales</taxon>
        <taxon>Malvaceae</taxon>
        <taxon>Malvoideae</taxon>
        <taxon>Gossypium</taxon>
    </lineage>
</organism>
<protein>
    <recommendedName>
        <fullName evidence="3">S-locus receptor kinase C-terminal domain-containing protein</fullName>
    </recommendedName>
</protein>
<dbReference type="PANTHER" id="PTHR27006">
    <property type="entry name" value="PROMASTIGOTE SURFACE ANTIGEN PROTEIN PSA"/>
    <property type="match status" value="1"/>
</dbReference>
<keyword evidence="2" id="KW-1185">Reference proteome</keyword>